<organism evidence="2 3">
    <name type="scientific">Agrocybe pediades</name>
    <dbReference type="NCBI Taxonomy" id="84607"/>
    <lineage>
        <taxon>Eukaryota</taxon>
        <taxon>Fungi</taxon>
        <taxon>Dikarya</taxon>
        <taxon>Basidiomycota</taxon>
        <taxon>Agaricomycotina</taxon>
        <taxon>Agaricomycetes</taxon>
        <taxon>Agaricomycetidae</taxon>
        <taxon>Agaricales</taxon>
        <taxon>Agaricineae</taxon>
        <taxon>Strophariaceae</taxon>
        <taxon>Agrocybe</taxon>
    </lineage>
</organism>
<feature type="compositionally biased region" description="Low complexity" evidence="1">
    <location>
        <begin position="1"/>
        <end position="12"/>
    </location>
</feature>
<dbReference type="Proteomes" id="UP000521872">
    <property type="component" value="Unassembled WGS sequence"/>
</dbReference>
<dbReference type="EMBL" id="JAACJL010000002">
    <property type="protein sequence ID" value="KAF4622610.1"/>
    <property type="molecule type" value="Genomic_DNA"/>
</dbReference>
<comment type="caution">
    <text evidence="2">The sequence shown here is derived from an EMBL/GenBank/DDBJ whole genome shotgun (WGS) entry which is preliminary data.</text>
</comment>
<reference evidence="2 3" key="1">
    <citation type="submission" date="2019-12" db="EMBL/GenBank/DDBJ databases">
        <authorList>
            <person name="Floudas D."/>
            <person name="Bentzer J."/>
            <person name="Ahren D."/>
            <person name="Johansson T."/>
            <person name="Persson P."/>
            <person name="Tunlid A."/>
        </authorList>
    </citation>
    <scope>NUCLEOTIDE SEQUENCE [LARGE SCALE GENOMIC DNA]</scope>
    <source>
        <strain evidence="2 3">CBS 102.39</strain>
    </source>
</reference>
<evidence type="ECO:0000256" key="1">
    <source>
        <dbReference type="SAM" id="MobiDB-lite"/>
    </source>
</evidence>
<accession>A0A8H4R378</accession>
<dbReference type="AlphaFoldDB" id="A0A8H4R378"/>
<evidence type="ECO:0000313" key="3">
    <source>
        <dbReference type="Proteomes" id="UP000521872"/>
    </source>
</evidence>
<protein>
    <submittedName>
        <fullName evidence="2">Uncharacterized protein</fullName>
    </submittedName>
</protein>
<name>A0A8H4R378_9AGAR</name>
<feature type="compositionally biased region" description="Basic and acidic residues" evidence="1">
    <location>
        <begin position="60"/>
        <end position="71"/>
    </location>
</feature>
<feature type="region of interest" description="Disordered" evidence="1">
    <location>
        <begin position="1"/>
        <end position="83"/>
    </location>
</feature>
<keyword evidence="3" id="KW-1185">Reference proteome</keyword>
<evidence type="ECO:0000313" key="2">
    <source>
        <dbReference type="EMBL" id="KAF4622610.1"/>
    </source>
</evidence>
<proteinExistence type="predicted"/>
<sequence length="83" mass="9269">MSTTFSSATTAPDDSDDTCAGNDGDEQSRRHLLMTTDDRRRPSHRTRDHSVPATPTSRVQEVERDGKEMVWDTRAGGGEEMMQ</sequence>
<gene>
    <name evidence="2" type="ORF">D9613_009212</name>
</gene>